<keyword evidence="3" id="KW-1185">Reference proteome</keyword>
<proteinExistence type="predicted"/>
<reference evidence="1 3" key="1">
    <citation type="submission" date="2020-02" db="EMBL/GenBank/DDBJ databases">
        <authorList>
            <person name="Ferguson B K."/>
        </authorList>
    </citation>
    <scope>NUCLEOTIDE SEQUENCE [LARGE SCALE GENOMIC DNA]</scope>
</reference>
<dbReference type="EMBL" id="CADCXU010030467">
    <property type="protein sequence ID" value="CAB0016572.1"/>
    <property type="molecule type" value="Genomic_DNA"/>
</dbReference>
<accession>A0A6H5HJD1</accession>
<dbReference type="Proteomes" id="UP000479000">
    <property type="component" value="Unassembled WGS sequence"/>
</dbReference>
<gene>
    <name evidence="1" type="ORF">NTEN_LOCUS20735</name>
    <name evidence="2" type="ORF">NTEN_LOCUS20740</name>
</gene>
<dbReference type="EMBL" id="CADCXU010030468">
    <property type="protein sequence ID" value="CAB0016577.1"/>
    <property type="molecule type" value="Genomic_DNA"/>
</dbReference>
<evidence type="ECO:0000313" key="2">
    <source>
        <dbReference type="EMBL" id="CAB0016577.1"/>
    </source>
</evidence>
<name>A0A6H5HJD1_9HEMI</name>
<protein>
    <submittedName>
        <fullName evidence="1">Uncharacterized protein</fullName>
    </submittedName>
</protein>
<dbReference type="AlphaFoldDB" id="A0A6H5HJD1"/>
<sequence length="128" mass="14953">MVMQFSRNRSSNAKHFCLCFSHKVNQIRPVQIAQLCREHRHRLPRKFVQGYPGTKKATISMAPFCMEDRLAPRRYAGKPMTQRFLFNKNTIHYRPELKSGSLCASCCNVLFHFISFESLSPPCETFEH</sequence>
<evidence type="ECO:0000313" key="1">
    <source>
        <dbReference type="EMBL" id="CAB0016572.1"/>
    </source>
</evidence>
<organism evidence="1 3">
    <name type="scientific">Nesidiocoris tenuis</name>
    <dbReference type="NCBI Taxonomy" id="355587"/>
    <lineage>
        <taxon>Eukaryota</taxon>
        <taxon>Metazoa</taxon>
        <taxon>Ecdysozoa</taxon>
        <taxon>Arthropoda</taxon>
        <taxon>Hexapoda</taxon>
        <taxon>Insecta</taxon>
        <taxon>Pterygota</taxon>
        <taxon>Neoptera</taxon>
        <taxon>Paraneoptera</taxon>
        <taxon>Hemiptera</taxon>
        <taxon>Heteroptera</taxon>
        <taxon>Panheteroptera</taxon>
        <taxon>Cimicomorpha</taxon>
        <taxon>Miridae</taxon>
        <taxon>Dicyphina</taxon>
        <taxon>Nesidiocoris</taxon>
    </lineage>
</organism>
<evidence type="ECO:0000313" key="3">
    <source>
        <dbReference type="Proteomes" id="UP000479000"/>
    </source>
</evidence>